<feature type="repeat" description="PPR" evidence="3">
    <location>
        <begin position="326"/>
        <end position="360"/>
    </location>
</feature>
<evidence type="ECO:0000313" key="4">
    <source>
        <dbReference type="EMBL" id="KAA8535776.1"/>
    </source>
</evidence>
<organism evidence="4 5">
    <name type="scientific">Nyssa sinensis</name>
    <dbReference type="NCBI Taxonomy" id="561372"/>
    <lineage>
        <taxon>Eukaryota</taxon>
        <taxon>Viridiplantae</taxon>
        <taxon>Streptophyta</taxon>
        <taxon>Embryophyta</taxon>
        <taxon>Tracheophyta</taxon>
        <taxon>Spermatophyta</taxon>
        <taxon>Magnoliopsida</taxon>
        <taxon>eudicotyledons</taxon>
        <taxon>Gunneridae</taxon>
        <taxon>Pentapetalae</taxon>
        <taxon>asterids</taxon>
        <taxon>Cornales</taxon>
        <taxon>Nyssaceae</taxon>
        <taxon>Nyssa</taxon>
    </lineage>
</organism>
<feature type="repeat" description="PPR" evidence="3">
    <location>
        <begin position="737"/>
        <end position="771"/>
    </location>
</feature>
<evidence type="ECO:0000313" key="5">
    <source>
        <dbReference type="Proteomes" id="UP000325577"/>
    </source>
</evidence>
<comment type="similarity">
    <text evidence="1">Belongs to the PPR family. P subfamily.</text>
</comment>
<feature type="repeat" description="PPR" evidence="3">
    <location>
        <begin position="256"/>
        <end position="290"/>
    </location>
</feature>
<dbReference type="PANTHER" id="PTHR46128">
    <property type="entry name" value="MITOCHONDRIAL GROUP I INTRON SPLICING FACTOR CCM1"/>
    <property type="match status" value="1"/>
</dbReference>
<reference evidence="4 5" key="1">
    <citation type="submission" date="2019-09" db="EMBL/GenBank/DDBJ databases">
        <title>A chromosome-level genome assembly of the Chinese tupelo Nyssa sinensis.</title>
        <authorList>
            <person name="Yang X."/>
            <person name="Kang M."/>
            <person name="Yang Y."/>
            <person name="Xiong H."/>
            <person name="Wang M."/>
            <person name="Zhang Z."/>
            <person name="Wang Z."/>
            <person name="Wu H."/>
            <person name="Ma T."/>
            <person name="Liu J."/>
            <person name="Xi Z."/>
        </authorList>
    </citation>
    <scope>NUCLEOTIDE SEQUENCE [LARGE SCALE GENOMIC DNA]</scope>
    <source>
        <strain evidence="4">J267</strain>
        <tissue evidence="4">Leaf</tissue>
    </source>
</reference>
<evidence type="ECO:0000256" key="1">
    <source>
        <dbReference type="ARBA" id="ARBA00007626"/>
    </source>
</evidence>
<feature type="repeat" description="PPR" evidence="3">
    <location>
        <begin position="361"/>
        <end position="395"/>
    </location>
</feature>
<feature type="repeat" description="PPR" evidence="3">
    <location>
        <begin position="396"/>
        <end position="430"/>
    </location>
</feature>
<feature type="repeat" description="PPR" evidence="3">
    <location>
        <begin position="496"/>
        <end position="530"/>
    </location>
</feature>
<evidence type="ECO:0000256" key="2">
    <source>
        <dbReference type="ARBA" id="ARBA00022737"/>
    </source>
</evidence>
<dbReference type="AlphaFoldDB" id="A0A5J5B0R4"/>
<accession>A0A5J5B0R4</accession>
<name>A0A5J5B0R4_9ASTE</name>
<dbReference type="NCBIfam" id="TIGR00756">
    <property type="entry name" value="PPR"/>
    <property type="match status" value="13"/>
</dbReference>
<proteinExistence type="inferred from homology"/>
<dbReference type="Proteomes" id="UP000325577">
    <property type="component" value="Linkage Group LG17"/>
</dbReference>
<keyword evidence="5" id="KW-1185">Reference proteome</keyword>
<dbReference type="Gene3D" id="1.25.40.10">
    <property type="entry name" value="Tetratricopeptide repeat domain"/>
    <property type="match status" value="7"/>
</dbReference>
<feature type="repeat" description="PPR" evidence="3">
    <location>
        <begin position="221"/>
        <end position="255"/>
    </location>
</feature>
<feature type="repeat" description="PPR" evidence="3">
    <location>
        <begin position="772"/>
        <end position="806"/>
    </location>
</feature>
<dbReference type="EMBL" id="CM018040">
    <property type="protein sequence ID" value="KAA8535776.1"/>
    <property type="molecule type" value="Genomic_DNA"/>
</dbReference>
<feature type="repeat" description="PPR" evidence="3">
    <location>
        <begin position="461"/>
        <end position="495"/>
    </location>
</feature>
<evidence type="ECO:0008006" key="6">
    <source>
        <dbReference type="Google" id="ProtNLM"/>
    </source>
</evidence>
<gene>
    <name evidence="4" type="ORF">F0562_030790</name>
</gene>
<dbReference type="InterPro" id="IPR050872">
    <property type="entry name" value="PPR_P_subfamily"/>
</dbReference>
<keyword evidence="2" id="KW-0677">Repeat</keyword>
<protein>
    <recommendedName>
        <fullName evidence="6">Pentacotripeptide-repeat region of PRORP domain-containing protein</fullName>
    </recommendedName>
</protein>
<sequence length="1091" mass="123288">MIISTLPSSKTFSSLSSSYLRRPPKTLSLQTLLKSGFSPTVEDFNRFLFFLLQNRRFKSITQFFSQMNLNQIEGNSRTQSIFTWALLKEHKYEAAEQLMKTKMGKTSISGQNRIWDSLIQGLCVKQKDPEKALGVLRDCLRIDGILPSSFSFFSLIHSFSSQGKMGRAIEVLEMMNDEKIKYPIDNFVCSSVISGFVKIGKPELAVEFYENAEKSAALRPNVVTYTALVSSYCRLGRIEKVNDLISRMEKEGLAFDVVFYSSWIYEYYREGILWEAFQKFREMVEKKIELDTVSYTILIDGFSKEGYVEKAVGFLYKMKKDGLKPNFITYTAIILGFCKKGKLEEAFLVLKTVEALGIKVDEFTYATLIDGVCRIGDFDRVFHLLNDMEKKGINPSVVTYNTVINGLCKAGRMSQADEISKGILGDNFTYSTLLHGYIEEVNVMGMLETKSRLEAAGLCMDVVMCNILIKALFMVGSFEDALAIYKEMEKMNLAADPITYCTMIDGYCKVGRMDEALEIFDEFRRTSISSVACYNCIIHGLCRKGMVGMAIEVFIELSKRCLASDDGTCMMLINVIFEEKSAEGVLNLVCRIEDLGHEIFDVICNEAIALLCKRGFSEAACEVYMLMMRKGSVVTDKSYHSILEVLNIDGKMWLIHHFLSTLVKNYGIVEPRLSKILTHYLCLKDVSNALRFLDTMKKKTLRVTFPVTVLEKLKKDGRVLDAYKLISGAKDNLPFMDVVDYSIVVDGLCKGGHIHKALDLCSFVEKKGIELSIVTYNSVISGLCRQGCFVEAFRLFDSMEKIDMVPSEITYATLIDTLSKEGYLLDARKLFERMVLKSFKPNTRIFNSLIDGYCKLGQMQEALELLLDLEVRSLQPDEFTISAVINGCCQKGDMEGAIAFFFEFKRKGFLPDFLGFMYLIRGLCAKGRMEECRSILMEMLQIQSVLDLLNRAAREFSTEPIESLLVYLCEQGSIQEAITILNEVGSLFFPCGRRSGANNSSQKLKELSDRGALNRVESMSVISIYEADLDSESCNVETLEKVVKIYGNLDKRSQLHDFDSYYAVIASLCSRGDLGKANKLAKMLCDFDRGC</sequence>
<feature type="repeat" description="PPR" evidence="3">
    <location>
        <begin position="291"/>
        <end position="325"/>
    </location>
</feature>
<dbReference type="PROSITE" id="PS51375">
    <property type="entry name" value="PPR"/>
    <property type="match status" value="13"/>
</dbReference>
<dbReference type="SUPFAM" id="SSF48452">
    <property type="entry name" value="TPR-like"/>
    <property type="match status" value="1"/>
</dbReference>
<dbReference type="PANTHER" id="PTHR46128:SF206">
    <property type="entry name" value="PENTACOTRIPEPTIDE-REPEAT REGION OF PRORP DOMAIN-CONTAINING PROTEIN"/>
    <property type="match status" value="1"/>
</dbReference>
<feature type="repeat" description="PPR" evidence="3">
    <location>
        <begin position="877"/>
        <end position="911"/>
    </location>
</feature>
<dbReference type="OrthoDB" id="185373at2759"/>
<dbReference type="Pfam" id="PF01535">
    <property type="entry name" value="PPR"/>
    <property type="match status" value="5"/>
</dbReference>
<feature type="repeat" description="PPR" evidence="3">
    <location>
        <begin position="842"/>
        <end position="876"/>
    </location>
</feature>
<feature type="repeat" description="PPR" evidence="3">
    <location>
        <begin position="807"/>
        <end position="841"/>
    </location>
</feature>
<dbReference type="InterPro" id="IPR011990">
    <property type="entry name" value="TPR-like_helical_dom_sf"/>
</dbReference>
<evidence type="ECO:0000256" key="3">
    <source>
        <dbReference type="PROSITE-ProRule" id="PRU00708"/>
    </source>
</evidence>
<dbReference type="InterPro" id="IPR002885">
    <property type="entry name" value="PPR_rpt"/>
</dbReference>
<dbReference type="Pfam" id="PF13041">
    <property type="entry name" value="PPR_2"/>
    <property type="match status" value="7"/>
</dbReference>